<evidence type="ECO:0000256" key="2">
    <source>
        <dbReference type="SAM" id="MobiDB-lite"/>
    </source>
</evidence>
<evidence type="ECO:0000313" key="6">
    <source>
        <dbReference type="EMBL" id="CAL4797438.1"/>
    </source>
</evidence>
<dbReference type="InterPro" id="IPR000210">
    <property type="entry name" value="BTB/POZ_dom"/>
</dbReference>
<evidence type="ECO:0000313" key="7">
    <source>
        <dbReference type="Proteomes" id="UP001152797"/>
    </source>
</evidence>
<dbReference type="GO" id="GO:0008270">
    <property type="term" value="F:zinc ion binding"/>
    <property type="evidence" value="ECO:0007669"/>
    <property type="project" value="UniProtKB-KW"/>
</dbReference>
<feature type="compositionally biased region" description="Polar residues" evidence="2">
    <location>
        <begin position="16"/>
        <end position="30"/>
    </location>
</feature>
<keyword evidence="1" id="KW-0479">Metal-binding</keyword>
<dbReference type="CDD" id="cd18186">
    <property type="entry name" value="BTB_POZ_ZBTB_KLHL-like"/>
    <property type="match status" value="1"/>
</dbReference>
<sequence length="288" mass="30585">MPIPISEPETPPQPASRANSKGSPGDSSPQRKLKKARSEHVKGLVTNLWRSREDGDFVFNVCGGTLRAHGCILSAASPVFKAMLSSGMSEGLSNSMSVEADPAELQAMLRFIYLGELDATGQQLPGVLELAHKYEVLDLIPPVCEAMVDQLTIDTAVSFVRVLRLLEAAGGPVAPMAPQAVDGTYVVELEKEMETPSCDSSTGVQAWMTLPAESLPSVPPAARTTCTGLSQPIQPVEVTTKERPFLAESQVSFPGEDGEASPIAQAFQAVGKKIASDPELLMATLRSL</sequence>
<organism evidence="5">
    <name type="scientific">Cladocopium goreaui</name>
    <dbReference type="NCBI Taxonomy" id="2562237"/>
    <lineage>
        <taxon>Eukaryota</taxon>
        <taxon>Sar</taxon>
        <taxon>Alveolata</taxon>
        <taxon>Dinophyceae</taxon>
        <taxon>Suessiales</taxon>
        <taxon>Symbiodiniaceae</taxon>
        <taxon>Cladocopium</taxon>
    </lineage>
</organism>
<comment type="caution">
    <text evidence="5">The sequence shown here is derived from an EMBL/GenBank/DDBJ whole genome shotgun (WGS) entry which is preliminary data.</text>
</comment>
<reference evidence="6 7" key="2">
    <citation type="submission" date="2024-05" db="EMBL/GenBank/DDBJ databases">
        <authorList>
            <person name="Chen Y."/>
            <person name="Shah S."/>
            <person name="Dougan E. K."/>
            <person name="Thang M."/>
            <person name="Chan C."/>
        </authorList>
    </citation>
    <scope>NUCLEOTIDE SEQUENCE [LARGE SCALE GENOMIC DNA]</scope>
</reference>
<accession>A0A9P1DID1</accession>
<dbReference type="PROSITE" id="PS50114">
    <property type="entry name" value="GATA_ZN_FINGER_2"/>
    <property type="match status" value="1"/>
</dbReference>
<dbReference type="Proteomes" id="UP001152797">
    <property type="component" value="Unassembled WGS sequence"/>
</dbReference>
<dbReference type="AlphaFoldDB" id="A0A9P1DID1"/>
<dbReference type="PROSITE" id="PS50097">
    <property type="entry name" value="BTB"/>
    <property type="match status" value="1"/>
</dbReference>
<feature type="domain" description="BTB" evidence="3">
    <location>
        <begin position="55"/>
        <end position="121"/>
    </location>
</feature>
<feature type="domain" description="GATA-type" evidence="4">
    <location>
        <begin position="46"/>
        <end position="70"/>
    </location>
</feature>
<dbReference type="InterPro" id="IPR011333">
    <property type="entry name" value="SKP1/BTB/POZ_sf"/>
</dbReference>
<dbReference type="GO" id="GO:0043565">
    <property type="term" value="F:sequence-specific DNA binding"/>
    <property type="evidence" value="ECO:0007669"/>
    <property type="project" value="InterPro"/>
</dbReference>
<evidence type="ECO:0000259" key="3">
    <source>
        <dbReference type="PROSITE" id="PS50097"/>
    </source>
</evidence>
<gene>
    <name evidence="5" type="ORF">C1SCF055_LOCUS35426</name>
</gene>
<reference evidence="5" key="1">
    <citation type="submission" date="2022-10" db="EMBL/GenBank/DDBJ databases">
        <authorList>
            <person name="Chen Y."/>
            <person name="Dougan E. K."/>
            <person name="Chan C."/>
            <person name="Rhodes N."/>
            <person name="Thang M."/>
        </authorList>
    </citation>
    <scope>NUCLEOTIDE SEQUENCE</scope>
</reference>
<feature type="region of interest" description="Disordered" evidence="2">
    <location>
        <begin position="1"/>
        <end position="38"/>
    </location>
</feature>
<dbReference type="SUPFAM" id="SSF54695">
    <property type="entry name" value="POZ domain"/>
    <property type="match status" value="1"/>
</dbReference>
<dbReference type="InterPro" id="IPR000679">
    <property type="entry name" value="Znf_GATA"/>
</dbReference>
<dbReference type="Pfam" id="PF00651">
    <property type="entry name" value="BTB"/>
    <property type="match status" value="1"/>
</dbReference>
<dbReference type="PANTHER" id="PTHR24413">
    <property type="entry name" value="SPECKLE-TYPE POZ PROTEIN"/>
    <property type="match status" value="1"/>
</dbReference>
<dbReference type="GO" id="GO:0006355">
    <property type="term" value="P:regulation of DNA-templated transcription"/>
    <property type="evidence" value="ECO:0007669"/>
    <property type="project" value="InterPro"/>
</dbReference>
<dbReference type="SMART" id="SM00225">
    <property type="entry name" value="BTB"/>
    <property type="match status" value="1"/>
</dbReference>
<keyword evidence="7" id="KW-1185">Reference proteome</keyword>
<dbReference type="EMBL" id="CAMXCT020004724">
    <property type="protein sequence ID" value="CAL1163501.1"/>
    <property type="molecule type" value="Genomic_DNA"/>
</dbReference>
<keyword evidence="1" id="KW-0863">Zinc-finger</keyword>
<feature type="compositionally biased region" description="Pro residues" evidence="2">
    <location>
        <begin position="1"/>
        <end position="14"/>
    </location>
</feature>
<evidence type="ECO:0000259" key="4">
    <source>
        <dbReference type="PROSITE" id="PS50114"/>
    </source>
</evidence>
<evidence type="ECO:0000313" key="5">
    <source>
        <dbReference type="EMBL" id="CAI4010126.1"/>
    </source>
</evidence>
<dbReference type="Gene3D" id="3.30.710.10">
    <property type="entry name" value="Potassium Channel Kv1.1, Chain A"/>
    <property type="match status" value="1"/>
</dbReference>
<evidence type="ECO:0000256" key="1">
    <source>
        <dbReference type="PROSITE-ProRule" id="PRU00094"/>
    </source>
</evidence>
<dbReference type="EMBL" id="CAMXCT030004724">
    <property type="protein sequence ID" value="CAL4797438.1"/>
    <property type="molecule type" value="Genomic_DNA"/>
</dbReference>
<keyword evidence="1" id="KW-0862">Zinc</keyword>
<proteinExistence type="predicted"/>
<dbReference type="EMBL" id="CAMXCT010004724">
    <property type="protein sequence ID" value="CAI4010126.1"/>
    <property type="molecule type" value="Genomic_DNA"/>
</dbReference>
<name>A0A9P1DID1_9DINO</name>
<protein>
    <submittedName>
        <fullName evidence="6">Speckle-type POZ protein-like (HIB homolog 2)</fullName>
    </submittedName>
</protein>
<dbReference type="OrthoDB" id="10261408at2759"/>